<dbReference type="AlphaFoldDB" id="A0AAP2GCN2"/>
<sequence>MQQVSTKALIQFVLTALVFFLASTVSFAQDQTTDLLRSYFSAVRSGDSPAIPAVVLHPDRAKAVLGALPAYQADTVAAVRAAVYTLLQRVGAGAKQPAVRQASVAQLVQGGRDGDSGNAGLALDYLTTFHQGDFTREARDTVFRIFAAEPPHFDLVLKLAGFLEMTELKKVIQLRAQPGNSPAIRWAALLALARMNDAGAIKDVMQRVRKLPVNDDVIYKIFPDLVYTRHPDAIGYMVEALNSDETNCLSADAEREQPILCGYRIMEQLAPVIAGYPLELDKSGDIKTKDYVTALKTVREWFVKHPDYKILRDRY</sequence>
<proteinExistence type="predicted"/>
<dbReference type="EMBL" id="JAHESC010000007">
    <property type="protein sequence ID" value="MBT1686332.1"/>
    <property type="molecule type" value="Genomic_DNA"/>
</dbReference>
<keyword evidence="1" id="KW-0732">Signal</keyword>
<name>A0AAP2GCN2_9BACT</name>
<keyword evidence="3" id="KW-1185">Reference proteome</keyword>
<dbReference type="RefSeq" id="WP_254089573.1">
    <property type="nucleotide sequence ID" value="NZ_JAHESC010000007.1"/>
</dbReference>
<evidence type="ECO:0000313" key="3">
    <source>
        <dbReference type="Proteomes" id="UP001319180"/>
    </source>
</evidence>
<dbReference type="Proteomes" id="UP001319180">
    <property type="component" value="Unassembled WGS sequence"/>
</dbReference>
<organism evidence="2 3">
    <name type="scientific">Dawidia soli</name>
    <dbReference type="NCBI Taxonomy" id="2782352"/>
    <lineage>
        <taxon>Bacteria</taxon>
        <taxon>Pseudomonadati</taxon>
        <taxon>Bacteroidota</taxon>
        <taxon>Cytophagia</taxon>
        <taxon>Cytophagales</taxon>
        <taxon>Chryseotaleaceae</taxon>
        <taxon>Dawidia</taxon>
    </lineage>
</organism>
<feature type="signal peptide" evidence="1">
    <location>
        <begin position="1"/>
        <end position="28"/>
    </location>
</feature>
<protein>
    <recommendedName>
        <fullName evidence="4">HEAT repeat domain-containing protein</fullName>
    </recommendedName>
</protein>
<accession>A0AAP2GCN2</accession>
<feature type="chain" id="PRO_5042953213" description="HEAT repeat domain-containing protein" evidence="1">
    <location>
        <begin position="29"/>
        <end position="315"/>
    </location>
</feature>
<comment type="caution">
    <text evidence="2">The sequence shown here is derived from an EMBL/GenBank/DDBJ whole genome shotgun (WGS) entry which is preliminary data.</text>
</comment>
<evidence type="ECO:0000313" key="2">
    <source>
        <dbReference type="EMBL" id="MBT1686332.1"/>
    </source>
</evidence>
<evidence type="ECO:0008006" key="4">
    <source>
        <dbReference type="Google" id="ProtNLM"/>
    </source>
</evidence>
<evidence type="ECO:0000256" key="1">
    <source>
        <dbReference type="SAM" id="SignalP"/>
    </source>
</evidence>
<reference evidence="2 3" key="1">
    <citation type="submission" date="2021-05" db="EMBL/GenBank/DDBJ databases">
        <title>A Polyphasic approach of four new species of the genus Ohtaekwangia: Ohtaekwangia histidinii sp. nov., Ohtaekwangia cretensis sp. nov., Ohtaekwangia indiensis sp. nov., Ohtaekwangia reichenbachii sp. nov. from diverse environment.</title>
        <authorList>
            <person name="Octaviana S."/>
        </authorList>
    </citation>
    <scope>NUCLEOTIDE SEQUENCE [LARGE SCALE GENOMIC DNA]</scope>
    <source>
        <strain evidence="2 3">PWU37</strain>
    </source>
</reference>
<gene>
    <name evidence="2" type="ORF">KK078_07190</name>
</gene>